<dbReference type="Gene3D" id="3.90.176.10">
    <property type="entry name" value="Toxin ADP-ribosyltransferase, Chain A, domain 1"/>
    <property type="match status" value="1"/>
</dbReference>
<dbReference type="GO" id="GO:0090729">
    <property type="term" value="F:toxin activity"/>
    <property type="evidence" value="ECO:0007669"/>
    <property type="project" value="UniProtKB-KW"/>
</dbReference>
<evidence type="ECO:0000256" key="9">
    <source>
        <dbReference type="ARBA" id="ARBA00022857"/>
    </source>
</evidence>
<organism evidence="15 16">
    <name type="scientific">Salvelinus namaycush</name>
    <name type="common">Lake trout</name>
    <name type="synonym">Salmo namaycush</name>
    <dbReference type="NCBI Taxonomy" id="8040"/>
    <lineage>
        <taxon>Eukaryota</taxon>
        <taxon>Metazoa</taxon>
        <taxon>Chordata</taxon>
        <taxon>Craniata</taxon>
        <taxon>Vertebrata</taxon>
        <taxon>Euteleostomi</taxon>
        <taxon>Actinopterygii</taxon>
        <taxon>Neopterygii</taxon>
        <taxon>Teleostei</taxon>
        <taxon>Protacanthopterygii</taxon>
        <taxon>Salmoniformes</taxon>
        <taxon>Salmonidae</taxon>
        <taxon>Salmoninae</taxon>
        <taxon>Salvelinus</taxon>
    </lineage>
</organism>
<dbReference type="GO" id="GO:0106274">
    <property type="term" value="F:NAD+-protein-arginine ADP-ribosyltransferase activity"/>
    <property type="evidence" value="ECO:0007669"/>
    <property type="project" value="UniProtKB-EC"/>
</dbReference>
<dbReference type="AlphaFoldDB" id="A0A8U0R4K1"/>
<dbReference type="PRINTS" id="PR00970">
    <property type="entry name" value="RIBTRNSFRASE"/>
</dbReference>
<evidence type="ECO:0000256" key="13">
    <source>
        <dbReference type="ARBA" id="ARBA00047597"/>
    </source>
</evidence>
<evidence type="ECO:0000256" key="11">
    <source>
        <dbReference type="ARBA" id="ARBA00023027"/>
    </source>
</evidence>
<dbReference type="InterPro" id="IPR000768">
    <property type="entry name" value="ART"/>
</dbReference>
<evidence type="ECO:0000256" key="4">
    <source>
        <dbReference type="ARBA" id="ARBA00022656"/>
    </source>
</evidence>
<protein>
    <recommendedName>
        <fullName evidence="14">NAD(P)(+)--arginine ADP-ribosyltransferase</fullName>
        <ecNumber evidence="14">2.4.2.31</ecNumber>
    </recommendedName>
    <alternativeName>
        <fullName evidence="14">Mono(ADP-ribosyl)transferase</fullName>
    </alternativeName>
</protein>
<dbReference type="PANTHER" id="PTHR10339:SF25">
    <property type="entry name" value="SECRETED EXOENZYME S"/>
    <property type="match status" value="1"/>
</dbReference>
<evidence type="ECO:0000256" key="8">
    <source>
        <dbReference type="ARBA" id="ARBA00022729"/>
    </source>
</evidence>
<keyword evidence="11 14" id="KW-0520">NAD</keyword>
<evidence type="ECO:0000256" key="12">
    <source>
        <dbReference type="ARBA" id="ARBA00023157"/>
    </source>
</evidence>
<dbReference type="RefSeq" id="XP_038854987.1">
    <property type="nucleotide sequence ID" value="XM_038999059.1"/>
</dbReference>
<dbReference type="SUPFAM" id="SSF56399">
    <property type="entry name" value="ADP-ribosylation"/>
    <property type="match status" value="1"/>
</dbReference>
<feature type="signal peptide" evidence="14">
    <location>
        <begin position="1"/>
        <end position="21"/>
    </location>
</feature>
<comment type="similarity">
    <text evidence="2 14">Belongs to the Arg-specific ADP-ribosyltransferase family.</text>
</comment>
<dbReference type="GO" id="GO:0003950">
    <property type="term" value="F:NAD+ poly-ADP-ribosyltransferase activity"/>
    <property type="evidence" value="ECO:0007669"/>
    <property type="project" value="TreeGrafter"/>
</dbReference>
<evidence type="ECO:0000313" key="16">
    <source>
        <dbReference type="RefSeq" id="XP_038854987.1"/>
    </source>
</evidence>
<evidence type="ECO:0000256" key="10">
    <source>
        <dbReference type="ARBA" id="ARBA00023026"/>
    </source>
</evidence>
<dbReference type="GO" id="GO:0005576">
    <property type="term" value="C:extracellular region"/>
    <property type="evidence" value="ECO:0007669"/>
    <property type="project" value="UniProtKB-SubCell"/>
</dbReference>
<evidence type="ECO:0000256" key="14">
    <source>
        <dbReference type="RuleBase" id="RU361228"/>
    </source>
</evidence>
<keyword evidence="5 14" id="KW-0328">Glycosyltransferase</keyword>
<evidence type="ECO:0000256" key="1">
    <source>
        <dbReference type="ARBA" id="ARBA00004613"/>
    </source>
</evidence>
<comment type="catalytic activity">
    <reaction evidence="13 14">
        <text>L-arginyl-[protein] + NAD(+) = N(omega)-(ADP-D-ribosyl)-L-arginyl-[protein] + nicotinamide + H(+)</text>
        <dbReference type="Rhea" id="RHEA:19149"/>
        <dbReference type="Rhea" id="RHEA-COMP:10532"/>
        <dbReference type="Rhea" id="RHEA-COMP:15087"/>
        <dbReference type="ChEBI" id="CHEBI:15378"/>
        <dbReference type="ChEBI" id="CHEBI:17154"/>
        <dbReference type="ChEBI" id="CHEBI:29965"/>
        <dbReference type="ChEBI" id="CHEBI:57540"/>
        <dbReference type="ChEBI" id="CHEBI:142554"/>
        <dbReference type="EC" id="2.4.2.31"/>
    </reaction>
</comment>
<keyword evidence="6 14" id="KW-0808">Transferase</keyword>
<keyword evidence="9 14" id="KW-0521">NADP</keyword>
<name>A0A8U0R4K1_SALNM</name>
<reference evidence="16" key="1">
    <citation type="submission" date="2025-08" db="UniProtKB">
        <authorList>
            <consortium name="RefSeq"/>
        </authorList>
    </citation>
    <scope>IDENTIFICATION</scope>
    <source>
        <tissue evidence="16">White muscle</tissue>
    </source>
</reference>
<sequence>MGRDNILTFAVLCVFYDWTLGVDSKMVHLRQPGLNSPIPLDMVPNSVDDMYNGCTEQMNNTVQNKFLSIETKTVGIFKRAWKKAEECVKNVKERFKKDNSEVNLKDKLSGEHIQAICVYTEVSNYIYREFNQAVRTNRTDYGSSFQFHSLHFLLIDALRLLKENQHGCHTTYRRTSMVFAGEVNQIIRFGFFASSSLDKEITKKFGDDSCFEIKTCAGAYLKSYPVLGEQEKEVLIPPFEMFKITKKEKGENVLKCKSLFKLESVGLQSNLNCKAVLENTAVKLSVSQ</sequence>
<evidence type="ECO:0000313" key="15">
    <source>
        <dbReference type="Proteomes" id="UP000808372"/>
    </source>
</evidence>
<keyword evidence="7" id="KW-0548">Nucleotidyltransferase</keyword>
<keyword evidence="8 14" id="KW-0732">Signal</keyword>
<gene>
    <name evidence="16" type="primary">LOC120052237</name>
</gene>
<comment type="subcellular location">
    <subcellularLocation>
        <location evidence="1">Secreted</location>
    </subcellularLocation>
</comment>
<evidence type="ECO:0000256" key="7">
    <source>
        <dbReference type="ARBA" id="ARBA00022695"/>
    </source>
</evidence>
<dbReference type="KEGG" id="snh:120052237"/>
<keyword evidence="15" id="KW-1185">Reference proteome</keyword>
<dbReference type="InterPro" id="IPR050999">
    <property type="entry name" value="ADP-ribosyltransferase_ARG"/>
</dbReference>
<evidence type="ECO:0000256" key="5">
    <source>
        <dbReference type="ARBA" id="ARBA00022676"/>
    </source>
</evidence>
<keyword evidence="3" id="KW-0964">Secreted</keyword>
<dbReference type="GO" id="GO:0016779">
    <property type="term" value="F:nucleotidyltransferase activity"/>
    <property type="evidence" value="ECO:0007669"/>
    <property type="project" value="UniProtKB-KW"/>
</dbReference>
<dbReference type="EC" id="2.4.2.31" evidence="14"/>
<evidence type="ECO:0000256" key="6">
    <source>
        <dbReference type="ARBA" id="ARBA00022679"/>
    </source>
</evidence>
<dbReference type="Proteomes" id="UP000808372">
    <property type="component" value="Chromosome 8"/>
</dbReference>
<dbReference type="GeneID" id="120052237"/>
<feature type="chain" id="PRO_5035959838" description="NAD(P)(+)--arginine ADP-ribosyltransferase" evidence="14">
    <location>
        <begin position="22"/>
        <end position="288"/>
    </location>
</feature>
<dbReference type="PROSITE" id="PS51996">
    <property type="entry name" value="TR_MART"/>
    <property type="match status" value="1"/>
</dbReference>
<keyword evidence="4" id="KW-0800">Toxin</keyword>
<keyword evidence="12" id="KW-1015">Disulfide bond</keyword>
<proteinExistence type="inferred from homology"/>
<evidence type="ECO:0000256" key="3">
    <source>
        <dbReference type="ARBA" id="ARBA00022525"/>
    </source>
</evidence>
<evidence type="ECO:0000256" key="2">
    <source>
        <dbReference type="ARBA" id="ARBA00009558"/>
    </source>
</evidence>
<keyword evidence="10" id="KW-0843">Virulence</keyword>
<accession>A0A8U0R4K1</accession>
<dbReference type="Pfam" id="PF01129">
    <property type="entry name" value="ART"/>
    <property type="match status" value="1"/>
</dbReference>
<dbReference type="PANTHER" id="PTHR10339">
    <property type="entry name" value="ADP-RIBOSYLTRANSFERASE"/>
    <property type="match status" value="1"/>
</dbReference>
<dbReference type="FunFam" id="3.90.176.10:FF:000001">
    <property type="entry name" value="NAD(P)(+)--arginine ADP-ribosyltransferase"/>
    <property type="match status" value="1"/>
</dbReference>